<dbReference type="GO" id="GO:0098552">
    <property type="term" value="C:side of membrane"/>
    <property type="evidence" value="ECO:0007669"/>
    <property type="project" value="UniProtKB-KW"/>
</dbReference>
<accession>A0A9N9RTJ2</accession>
<reference evidence="10" key="2">
    <citation type="submission" date="2022-10" db="EMBL/GenBank/DDBJ databases">
        <authorList>
            <consortium name="ENA_rothamsted_submissions"/>
            <consortium name="culmorum"/>
            <person name="King R."/>
        </authorList>
    </citation>
    <scope>NUCLEOTIDE SEQUENCE</scope>
</reference>
<evidence type="ECO:0000256" key="2">
    <source>
        <dbReference type="ARBA" id="ARBA00022622"/>
    </source>
</evidence>
<evidence type="ECO:0000256" key="6">
    <source>
        <dbReference type="ARBA" id="ARBA00023136"/>
    </source>
</evidence>
<evidence type="ECO:0008006" key="12">
    <source>
        <dbReference type="Google" id="ProtNLM"/>
    </source>
</evidence>
<keyword evidence="8" id="KW-0449">Lipoprotein</keyword>
<evidence type="ECO:0000256" key="4">
    <source>
        <dbReference type="ARBA" id="ARBA00022729"/>
    </source>
</evidence>
<feature type="signal peptide" evidence="9">
    <location>
        <begin position="1"/>
        <end position="21"/>
    </location>
</feature>
<keyword evidence="6" id="KW-0472">Membrane</keyword>
<keyword evidence="7" id="KW-0325">Glycoprotein</keyword>
<evidence type="ECO:0000256" key="1">
    <source>
        <dbReference type="ARBA" id="ARBA00004589"/>
    </source>
</evidence>
<comment type="subcellular location">
    <subcellularLocation>
        <location evidence="1">Membrane</location>
        <topology evidence="1">Lipid-anchor</topology>
        <topology evidence="1">GPI-anchor</topology>
    </subcellularLocation>
</comment>
<proteinExistence type="predicted"/>
<dbReference type="EMBL" id="OU895878">
    <property type="protein sequence ID" value="CAG9802238.1"/>
    <property type="molecule type" value="Genomic_DNA"/>
</dbReference>
<feature type="chain" id="PRO_5040152549" description="Protein sleepless" evidence="9">
    <location>
        <begin position="22"/>
        <end position="131"/>
    </location>
</feature>
<evidence type="ECO:0000256" key="3">
    <source>
        <dbReference type="ARBA" id="ARBA00022692"/>
    </source>
</evidence>
<sequence>MKVTGLVFFFALMLIVERTSAFMCYTCSQASEKCIKGNAEAKASNCSSSSDDRKDMQKFCFKTINYATGKHELYNRGCLIGDSKSFCELEREKDPKTVCSICNKELCNSGSFENVSKILMLLIVAVAMFWK</sequence>
<evidence type="ECO:0000256" key="9">
    <source>
        <dbReference type="SAM" id="SignalP"/>
    </source>
</evidence>
<name>A0A9N9RTJ2_9DIPT</name>
<keyword evidence="11" id="KW-1185">Reference proteome</keyword>
<dbReference type="AlphaFoldDB" id="A0A9N9RTJ2"/>
<evidence type="ECO:0000256" key="7">
    <source>
        <dbReference type="ARBA" id="ARBA00023180"/>
    </source>
</evidence>
<reference evidence="10" key="1">
    <citation type="submission" date="2022-01" db="EMBL/GenBank/DDBJ databases">
        <authorList>
            <person name="King R."/>
        </authorList>
    </citation>
    <scope>NUCLEOTIDE SEQUENCE</scope>
</reference>
<evidence type="ECO:0000313" key="11">
    <source>
        <dbReference type="Proteomes" id="UP001153620"/>
    </source>
</evidence>
<dbReference type="InterPro" id="IPR050975">
    <property type="entry name" value="Sleep_regulator"/>
</dbReference>
<keyword evidence="5" id="KW-1133">Transmembrane helix</keyword>
<organism evidence="10 11">
    <name type="scientific">Chironomus riparius</name>
    <dbReference type="NCBI Taxonomy" id="315576"/>
    <lineage>
        <taxon>Eukaryota</taxon>
        <taxon>Metazoa</taxon>
        <taxon>Ecdysozoa</taxon>
        <taxon>Arthropoda</taxon>
        <taxon>Hexapoda</taxon>
        <taxon>Insecta</taxon>
        <taxon>Pterygota</taxon>
        <taxon>Neoptera</taxon>
        <taxon>Endopterygota</taxon>
        <taxon>Diptera</taxon>
        <taxon>Nematocera</taxon>
        <taxon>Chironomoidea</taxon>
        <taxon>Chironomidae</taxon>
        <taxon>Chironominae</taxon>
        <taxon>Chironomus</taxon>
    </lineage>
</organism>
<evidence type="ECO:0000256" key="5">
    <source>
        <dbReference type="ARBA" id="ARBA00022989"/>
    </source>
</evidence>
<evidence type="ECO:0000256" key="8">
    <source>
        <dbReference type="ARBA" id="ARBA00023288"/>
    </source>
</evidence>
<keyword evidence="4 9" id="KW-0732">Signal</keyword>
<keyword evidence="3" id="KW-0812">Transmembrane</keyword>
<protein>
    <recommendedName>
        <fullName evidence="12">Protein sleepless</fullName>
    </recommendedName>
</protein>
<gene>
    <name evidence="10" type="ORF">CHIRRI_LOCUS5152</name>
</gene>
<dbReference type="PANTHER" id="PTHR33562">
    <property type="entry name" value="ATILLA, ISOFORM B-RELATED-RELATED"/>
    <property type="match status" value="1"/>
</dbReference>
<keyword evidence="2" id="KW-0336">GPI-anchor</keyword>
<dbReference type="Proteomes" id="UP001153620">
    <property type="component" value="Chromosome 2"/>
</dbReference>
<evidence type="ECO:0000313" key="10">
    <source>
        <dbReference type="EMBL" id="CAG9802238.1"/>
    </source>
</evidence>